<dbReference type="FunFam" id="2.70.150.10:FF:000002">
    <property type="entry name" value="Copper-transporting ATPase 1, putative"/>
    <property type="match status" value="1"/>
</dbReference>
<keyword evidence="5 10" id="KW-0547">Nucleotide-binding</keyword>
<dbReference type="SFLD" id="SFLDF00027">
    <property type="entry name" value="p-type_atpase"/>
    <property type="match status" value="1"/>
</dbReference>
<reference evidence="12" key="1">
    <citation type="submission" date="2022-05" db="EMBL/GenBank/DDBJ databases">
        <authorList>
            <person name="Tuo L."/>
        </authorList>
    </citation>
    <scope>NUCLEOTIDE SEQUENCE</scope>
    <source>
        <strain evidence="12">BSK12Z-4</strain>
    </source>
</reference>
<dbReference type="NCBIfam" id="TIGR01525">
    <property type="entry name" value="ATPase-IB_hvy"/>
    <property type="match status" value="1"/>
</dbReference>
<dbReference type="SUPFAM" id="SSF56784">
    <property type="entry name" value="HAD-like"/>
    <property type="match status" value="1"/>
</dbReference>
<evidence type="ECO:0000256" key="2">
    <source>
        <dbReference type="ARBA" id="ARBA00006024"/>
    </source>
</evidence>
<dbReference type="InterPro" id="IPR027256">
    <property type="entry name" value="P-typ_ATPase_IB"/>
</dbReference>
<feature type="transmembrane region" description="Helical" evidence="10">
    <location>
        <begin position="164"/>
        <end position="182"/>
    </location>
</feature>
<dbReference type="PRINTS" id="PR00119">
    <property type="entry name" value="CATATPASE"/>
</dbReference>
<dbReference type="InterPro" id="IPR001757">
    <property type="entry name" value="P_typ_ATPase"/>
</dbReference>
<dbReference type="GO" id="GO:0055070">
    <property type="term" value="P:copper ion homeostasis"/>
    <property type="evidence" value="ECO:0007669"/>
    <property type="project" value="TreeGrafter"/>
</dbReference>
<dbReference type="AlphaFoldDB" id="A0A9X2D9J7"/>
<dbReference type="Gene3D" id="3.40.1110.10">
    <property type="entry name" value="Calcium-transporting ATPase, cytoplasmic domain N"/>
    <property type="match status" value="1"/>
</dbReference>
<dbReference type="GO" id="GO:0005507">
    <property type="term" value="F:copper ion binding"/>
    <property type="evidence" value="ECO:0007669"/>
    <property type="project" value="TreeGrafter"/>
</dbReference>
<evidence type="ECO:0000256" key="6">
    <source>
        <dbReference type="ARBA" id="ARBA00022840"/>
    </source>
</evidence>
<dbReference type="Proteomes" id="UP001139485">
    <property type="component" value="Unassembled WGS sequence"/>
</dbReference>
<evidence type="ECO:0000313" key="12">
    <source>
        <dbReference type="EMBL" id="MCM0621559.1"/>
    </source>
</evidence>
<evidence type="ECO:0000256" key="8">
    <source>
        <dbReference type="ARBA" id="ARBA00022989"/>
    </source>
</evidence>
<dbReference type="InterPro" id="IPR018303">
    <property type="entry name" value="ATPase_P-typ_P_site"/>
</dbReference>
<feature type="transmembrane region" description="Helical" evidence="10">
    <location>
        <begin position="690"/>
        <end position="708"/>
    </location>
</feature>
<dbReference type="Gene3D" id="3.30.70.100">
    <property type="match status" value="1"/>
</dbReference>
<dbReference type="SUPFAM" id="SSF55008">
    <property type="entry name" value="HMA, heavy metal-associated domain"/>
    <property type="match status" value="1"/>
</dbReference>
<sequence>MTCASCAHRIERKLTKLEGVTASVNYATETAHVTAPVGYDLQRLLDTVSAAGYGASVPEPDAEPEDGDPVLAGYARRLVVSAVLTVPLVVLSMVMPLQFPGWTWVALVLAAPVVTWGAWPFHRAAVLGARHGATTMDTLVSLGVTASTVWSVAVLVSGPDSGHLYLETAAVITTFLLAGRWLERRARRSAGAALRSLLEAGAREATLLPGWSQEHREDGVERTVPVAELAVDDVVLVRPGQQLPTDGVVLSGASAIDASVITGESVPVDAGPGDEVVGGTLNVGGRLVVRATAVGEQTRLAQLARMVEEAQTGKAAAQRLADRISGVFVPVVLVIALATLVGWVALTGDLGSAVTAAVAVLVVACPCVLGLATPTALVAGTGRGAQLGILVRGPEALEAARAVSVVALDKTGTLTTGRMSLVGVVAASAEAVEVHRVAGALESASDHPVARAIAEDRPVDGARVEDFADRPGHGVVGTVVSPDGTALRAVVGRPELLEREGLTISPVLHTALDASREQGRTAVLVGWDGEARGLLEVADTVRDGAADAVAELRRLGLRPVLLTGDHEAAARGVAAQVGIDEVVAGVVPEEKVDAVRRLQSDGTGVAMVGDGVNDAAALATADLGIAMGTGTDAAKQAGDLVLVRGDLAVVADAVRLSRRTLGTIRANLFWAFGYNVAALPLAALGLLNPMIAGAAMAASSVCVVANSLRLRRFR</sequence>
<proteinExistence type="inferred from homology"/>
<evidence type="ECO:0000256" key="10">
    <source>
        <dbReference type="RuleBase" id="RU362081"/>
    </source>
</evidence>
<dbReference type="InterPro" id="IPR059000">
    <property type="entry name" value="ATPase_P-type_domA"/>
</dbReference>
<keyword evidence="4 10" id="KW-0479">Metal-binding</keyword>
<dbReference type="Pfam" id="PF00702">
    <property type="entry name" value="Hydrolase"/>
    <property type="match status" value="1"/>
</dbReference>
<comment type="subcellular location">
    <subcellularLocation>
        <location evidence="1">Cell membrane</location>
        <topology evidence="1">Multi-pass membrane protein</topology>
    </subcellularLocation>
</comment>
<dbReference type="InterPro" id="IPR023299">
    <property type="entry name" value="ATPase_P-typ_cyto_dom_N"/>
</dbReference>
<keyword evidence="7" id="KW-1278">Translocase</keyword>
<comment type="similarity">
    <text evidence="2 10">Belongs to the cation transport ATPase (P-type) (TC 3.A.3) family. Type IB subfamily.</text>
</comment>
<dbReference type="SUPFAM" id="SSF81665">
    <property type="entry name" value="Calcium ATPase, transmembrane domain M"/>
    <property type="match status" value="1"/>
</dbReference>
<dbReference type="InterPro" id="IPR023298">
    <property type="entry name" value="ATPase_P-typ_TM_dom_sf"/>
</dbReference>
<feature type="domain" description="HMA" evidence="11">
    <location>
        <begin position="1"/>
        <end position="56"/>
    </location>
</feature>
<dbReference type="InterPro" id="IPR023214">
    <property type="entry name" value="HAD_sf"/>
</dbReference>
<dbReference type="InterPro" id="IPR006121">
    <property type="entry name" value="HMA_dom"/>
</dbReference>
<dbReference type="NCBIfam" id="TIGR01494">
    <property type="entry name" value="ATPase_P-type"/>
    <property type="match status" value="1"/>
</dbReference>
<dbReference type="GO" id="GO:0005886">
    <property type="term" value="C:plasma membrane"/>
    <property type="evidence" value="ECO:0007669"/>
    <property type="project" value="UniProtKB-SubCell"/>
</dbReference>
<feature type="transmembrane region" description="Helical" evidence="10">
    <location>
        <begin position="352"/>
        <end position="373"/>
    </location>
</feature>
<feature type="transmembrane region" description="Helical" evidence="10">
    <location>
        <begin position="664"/>
        <end position="684"/>
    </location>
</feature>
<evidence type="ECO:0000259" key="11">
    <source>
        <dbReference type="PROSITE" id="PS50846"/>
    </source>
</evidence>
<evidence type="ECO:0000313" key="13">
    <source>
        <dbReference type="Proteomes" id="UP001139485"/>
    </source>
</evidence>
<dbReference type="InterPro" id="IPR008250">
    <property type="entry name" value="ATPase_P-typ_transduc_dom_A_sf"/>
</dbReference>
<dbReference type="GO" id="GO:0043682">
    <property type="term" value="F:P-type divalent copper transporter activity"/>
    <property type="evidence" value="ECO:0007669"/>
    <property type="project" value="TreeGrafter"/>
</dbReference>
<keyword evidence="10" id="KW-1003">Cell membrane</keyword>
<dbReference type="NCBIfam" id="TIGR01511">
    <property type="entry name" value="ATPase-IB1_Cu"/>
    <property type="match status" value="1"/>
</dbReference>
<feature type="transmembrane region" description="Helical" evidence="10">
    <location>
        <begin position="78"/>
        <end position="95"/>
    </location>
</feature>
<dbReference type="Gene3D" id="2.70.150.10">
    <property type="entry name" value="Calcium-transporting ATPase, cytoplasmic transduction domain A"/>
    <property type="match status" value="1"/>
</dbReference>
<keyword evidence="3 10" id="KW-0812">Transmembrane</keyword>
<dbReference type="InterPro" id="IPR036412">
    <property type="entry name" value="HAD-like_sf"/>
</dbReference>
<dbReference type="Pfam" id="PF00122">
    <property type="entry name" value="E1-E2_ATPase"/>
    <property type="match status" value="1"/>
</dbReference>
<dbReference type="Gene3D" id="3.40.50.1000">
    <property type="entry name" value="HAD superfamily/HAD-like"/>
    <property type="match status" value="1"/>
</dbReference>
<gene>
    <name evidence="12" type="ORF">M8330_14800</name>
</gene>
<evidence type="ECO:0000256" key="3">
    <source>
        <dbReference type="ARBA" id="ARBA00022692"/>
    </source>
</evidence>
<evidence type="ECO:0000256" key="9">
    <source>
        <dbReference type="ARBA" id="ARBA00023136"/>
    </source>
</evidence>
<feature type="transmembrane region" description="Helical" evidence="10">
    <location>
        <begin position="139"/>
        <end position="158"/>
    </location>
</feature>
<dbReference type="SFLD" id="SFLDS00003">
    <property type="entry name" value="Haloacid_Dehalogenase"/>
    <property type="match status" value="1"/>
</dbReference>
<keyword evidence="13" id="KW-1185">Reference proteome</keyword>
<evidence type="ECO:0000256" key="1">
    <source>
        <dbReference type="ARBA" id="ARBA00004651"/>
    </source>
</evidence>
<protein>
    <submittedName>
        <fullName evidence="12">Heavy metal translocating P-type ATPase</fullName>
    </submittedName>
</protein>
<evidence type="ECO:0000256" key="4">
    <source>
        <dbReference type="ARBA" id="ARBA00022723"/>
    </source>
</evidence>
<dbReference type="InterPro" id="IPR036163">
    <property type="entry name" value="HMA_dom_sf"/>
</dbReference>
<keyword evidence="8 10" id="KW-1133">Transmembrane helix</keyword>
<dbReference type="PANTHER" id="PTHR43520">
    <property type="entry name" value="ATP7, ISOFORM B"/>
    <property type="match status" value="1"/>
</dbReference>
<dbReference type="PROSITE" id="PS00154">
    <property type="entry name" value="ATPASE_E1_E2"/>
    <property type="match status" value="1"/>
</dbReference>
<dbReference type="InterPro" id="IPR044492">
    <property type="entry name" value="P_typ_ATPase_HD_dom"/>
</dbReference>
<dbReference type="PANTHER" id="PTHR43520:SF8">
    <property type="entry name" value="P-TYPE CU(+) TRANSPORTER"/>
    <property type="match status" value="1"/>
</dbReference>
<comment type="caution">
    <text evidence="12">The sequence shown here is derived from an EMBL/GenBank/DDBJ whole genome shotgun (WGS) entry which is preliminary data.</text>
</comment>
<dbReference type="CDD" id="cd00371">
    <property type="entry name" value="HMA"/>
    <property type="match status" value="1"/>
</dbReference>
<dbReference type="GO" id="GO:0005524">
    <property type="term" value="F:ATP binding"/>
    <property type="evidence" value="ECO:0007669"/>
    <property type="project" value="UniProtKB-UniRule"/>
</dbReference>
<dbReference type="CDD" id="cd02094">
    <property type="entry name" value="P-type_ATPase_Cu-like"/>
    <property type="match status" value="1"/>
</dbReference>
<dbReference type="SUPFAM" id="SSF81653">
    <property type="entry name" value="Calcium ATPase, transduction domain A"/>
    <property type="match status" value="1"/>
</dbReference>
<keyword evidence="9 10" id="KW-0472">Membrane</keyword>
<dbReference type="SFLD" id="SFLDG00002">
    <property type="entry name" value="C1.7:_P-type_atpase_like"/>
    <property type="match status" value="1"/>
</dbReference>
<dbReference type="PROSITE" id="PS50846">
    <property type="entry name" value="HMA_2"/>
    <property type="match status" value="1"/>
</dbReference>
<feature type="transmembrane region" description="Helical" evidence="10">
    <location>
        <begin position="324"/>
        <end position="346"/>
    </location>
</feature>
<keyword evidence="6 10" id="KW-0067">ATP-binding</keyword>
<name>A0A9X2D9J7_9ACTN</name>
<dbReference type="EMBL" id="JAMOIL010000019">
    <property type="protein sequence ID" value="MCM0621559.1"/>
    <property type="molecule type" value="Genomic_DNA"/>
</dbReference>
<dbReference type="Pfam" id="PF00403">
    <property type="entry name" value="HMA"/>
    <property type="match status" value="1"/>
</dbReference>
<evidence type="ECO:0000256" key="5">
    <source>
        <dbReference type="ARBA" id="ARBA00022741"/>
    </source>
</evidence>
<organism evidence="12 13">
    <name type="scientific">Nocardioides bruguierae</name>
    <dbReference type="NCBI Taxonomy" id="2945102"/>
    <lineage>
        <taxon>Bacteria</taxon>
        <taxon>Bacillati</taxon>
        <taxon>Actinomycetota</taxon>
        <taxon>Actinomycetes</taxon>
        <taxon>Propionibacteriales</taxon>
        <taxon>Nocardioidaceae</taxon>
        <taxon>Nocardioides</taxon>
    </lineage>
</organism>
<dbReference type="GO" id="GO:0016887">
    <property type="term" value="F:ATP hydrolysis activity"/>
    <property type="evidence" value="ECO:0007669"/>
    <property type="project" value="InterPro"/>
</dbReference>
<accession>A0A9X2D9J7</accession>
<feature type="transmembrane region" description="Helical" evidence="10">
    <location>
        <begin position="101"/>
        <end position="119"/>
    </location>
</feature>
<evidence type="ECO:0000256" key="7">
    <source>
        <dbReference type="ARBA" id="ARBA00022967"/>
    </source>
</evidence>